<dbReference type="RefSeq" id="WP_113672357.1">
    <property type="nucleotide sequence ID" value="NZ_CP058561.1"/>
</dbReference>
<evidence type="ECO:0000313" key="1">
    <source>
        <dbReference type="EMBL" id="QUH28757.1"/>
    </source>
</evidence>
<dbReference type="Proteomes" id="UP000677305">
    <property type="component" value="Chromosome"/>
</dbReference>
<reference evidence="1 2" key="1">
    <citation type="submission" date="2020-07" db="EMBL/GenBank/DDBJ databases">
        <title>Vallitalea guaymasensis genome.</title>
        <authorList>
            <person name="Postec A."/>
        </authorList>
    </citation>
    <scope>NUCLEOTIDE SEQUENCE [LARGE SCALE GENOMIC DNA]</scope>
    <source>
        <strain evidence="1 2">Ra1766G1</strain>
    </source>
</reference>
<keyword evidence="2" id="KW-1185">Reference proteome</keyword>
<gene>
    <name evidence="1" type="ORF">HYG85_07460</name>
</gene>
<dbReference type="OrthoDB" id="5422155at2"/>
<evidence type="ECO:0000313" key="2">
    <source>
        <dbReference type="Proteomes" id="UP000677305"/>
    </source>
</evidence>
<dbReference type="EMBL" id="CP058561">
    <property type="protein sequence ID" value="QUH28757.1"/>
    <property type="molecule type" value="Genomic_DNA"/>
</dbReference>
<dbReference type="AlphaFoldDB" id="A0A8J8M9B6"/>
<accession>A0A8J8M9B6</accession>
<protein>
    <submittedName>
        <fullName evidence="1">Uncharacterized protein</fullName>
    </submittedName>
</protein>
<organism evidence="1 2">
    <name type="scientific">Vallitalea guaymasensis</name>
    <dbReference type="NCBI Taxonomy" id="1185412"/>
    <lineage>
        <taxon>Bacteria</taxon>
        <taxon>Bacillati</taxon>
        <taxon>Bacillota</taxon>
        <taxon>Clostridia</taxon>
        <taxon>Lachnospirales</taxon>
        <taxon>Vallitaleaceae</taxon>
        <taxon>Vallitalea</taxon>
    </lineage>
</organism>
<name>A0A8J8M9B6_9FIRM</name>
<proteinExistence type="predicted"/>
<dbReference type="KEGG" id="vgu:HYG85_07460"/>
<sequence length="59" mass="6971">MNTIKKEVINIITKLPDDVSIDDIMYKLYVLDKVKKGQEDIKNGNFITNDELREEIETW</sequence>